<reference evidence="12 13" key="1">
    <citation type="submission" date="2023-09" db="EMBL/GenBank/DDBJ databases">
        <title>Pangenome analysis of Batrachochytrium dendrobatidis and related Chytrids.</title>
        <authorList>
            <person name="Yacoub M.N."/>
            <person name="Stajich J.E."/>
            <person name="James T.Y."/>
        </authorList>
    </citation>
    <scope>NUCLEOTIDE SEQUENCE [LARGE SCALE GENOMIC DNA]</scope>
    <source>
        <strain evidence="12 13">JEL0888</strain>
    </source>
</reference>
<evidence type="ECO:0000256" key="10">
    <source>
        <dbReference type="SAM" id="MobiDB-lite"/>
    </source>
</evidence>
<keyword evidence="5" id="KW-0479">Metal-binding</keyword>
<comment type="function">
    <text evidence="2">This enzyme scavenges exogenous and endogenous cytidine and 2'-deoxycytidine for UMP synthesis.</text>
</comment>
<dbReference type="NCBIfam" id="TIGR01354">
    <property type="entry name" value="cyt_deam_tetra"/>
    <property type="match status" value="1"/>
</dbReference>
<keyword evidence="7" id="KW-0862">Zinc</keyword>
<comment type="similarity">
    <text evidence="3">Belongs to the cytidine and deoxycytidylate deaminase family.</text>
</comment>
<dbReference type="PANTHER" id="PTHR11644">
    <property type="entry name" value="CYTIDINE DEAMINASE"/>
    <property type="match status" value="1"/>
</dbReference>
<evidence type="ECO:0000256" key="3">
    <source>
        <dbReference type="ARBA" id="ARBA00006576"/>
    </source>
</evidence>
<evidence type="ECO:0000259" key="11">
    <source>
        <dbReference type="PROSITE" id="PS51747"/>
    </source>
</evidence>
<protein>
    <recommendedName>
        <fullName evidence="4">cytidine deaminase</fullName>
        <ecNumber evidence="4">3.5.4.5</ecNumber>
    </recommendedName>
    <alternativeName>
        <fullName evidence="8">Cytidine aminohydrolase</fullName>
    </alternativeName>
</protein>
<evidence type="ECO:0000256" key="6">
    <source>
        <dbReference type="ARBA" id="ARBA00022801"/>
    </source>
</evidence>
<dbReference type="InterPro" id="IPR016192">
    <property type="entry name" value="APOBEC/CMP_deaminase_Zn-bd"/>
</dbReference>
<dbReference type="EMBL" id="JADGIZ020000028">
    <property type="protein sequence ID" value="KAL2914970.1"/>
    <property type="molecule type" value="Genomic_DNA"/>
</dbReference>
<dbReference type="Pfam" id="PF00383">
    <property type="entry name" value="dCMP_cyt_deam_1"/>
    <property type="match status" value="1"/>
</dbReference>
<evidence type="ECO:0000313" key="12">
    <source>
        <dbReference type="EMBL" id="KAL2914970.1"/>
    </source>
</evidence>
<dbReference type="PROSITE" id="PS00903">
    <property type="entry name" value="CYT_DCMP_DEAMINASES_1"/>
    <property type="match status" value="1"/>
</dbReference>
<feature type="domain" description="CMP/dCMP-type deaminase" evidence="11">
    <location>
        <begin position="21"/>
        <end position="140"/>
    </location>
</feature>
<evidence type="ECO:0000256" key="9">
    <source>
        <dbReference type="ARBA" id="ARBA00049558"/>
    </source>
</evidence>
<dbReference type="InterPro" id="IPR036915">
    <property type="entry name" value="Cyclin-like_sf"/>
</dbReference>
<dbReference type="Gene3D" id="3.40.140.10">
    <property type="entry name" value="Cytidine Deaminase, domain 2"/>
    <property type="match status" value="1"/>
</dbReference>
<evidence type="ECO:0000256" key="4">
    <source>
        <dbReference type="ARBA" id="ARBA00012783"/>
    </source>
</evidence>
<sequence length="632" mass="67024">MPHIDAAHLTALAQTGRLPKAAETQLGEFAIQAREHSYSPYSRFRVGAALLTASGEVFLGCNVENASYGGTICAERTAVCKAVASSEGHRKFVAIAVVTDKDVVCSPCGMCRQFMVEFGTHILSMAPTTSDAATEAMGSPAIFSPFPAGTISAKSAKTSASAFSDPSLQRTSGSVASPAVCRSAEAVSAHAVCAAPSPASTFVCQPNSASTVVFGPRSAAAPDPTKAAMAGAPRGPVRFTFKPLIAAIQQAISRQSAAASADSPSTASASNDAPAAGGQHQPDAAPDGAGSHPHATESDMLEAELAVAQLAMDIASEMSGCMMHRGRRTMSDFDGFDNNMRTMLTIWMREAVSERKHTRKTFHLSVCFFDIFVSRVGIADFHVDDMQILAVACTQLAAKIEELDVPSTAEMLGFTVQDVKPEDEDAIKFASINKCNWFEKTLAMTLEFECILPTCIDFLRALFQLAVLAEPRSRDGVGRAGDVVIDDISVAQQPQGMSVVDRNFNALLFAEAASLLDQAVCQEWSLGFTHYTLAATAFHVAFERALASRGSSGDAESFWPDGGLARLFETVTGCELCDIQECLAAMERQRIEDVVANMSERMADLIVEANARGDAFDLIEHQIVGVAETGGE</sequence>
<dbReference type="SUPFAM" id="SSF47954">
    <property type="entry name" value="Cyclin-like"/>
    <property type="match status" value="2"/>
</dbReference>
<name>A0ABR4N645_9FUNG</name>
<dbReference type="InterPro" id="IPR002125">
    <property type="entry name" value="CMP_dCMP_dom"/>
</dbReference>
<evidence type="ECO:0000313" key="13">
    <source>
        <dbReference type="Proteomes" id="UP001527925"/>
    </source>
</evidence>
<accession>A0ABR4N645</accession>
<dbReference type="InterPro" id="IPR016193">
    <property type="entry name" value="Cytidine_deaminase-like"/>
</dbReference>
<dbReference type="Proteomes" id="UP001527925">
    <property type="component" value="Unassembled WGS sequence"/>
</dbReference>
<dbReference type="CDD" id="cd01283">
    <property type="entry name" value="cytidine_deaminase"/>
    <property type="match status" value="1"/>
</dbReference>
<gene>
    <name evidence="12" type="ORF">HK105_205514</name>
</gene>
<organism evidence="12 13">
    <name type="scientific">Polyrhizophydium stewartii</name>
    <dbReference type="NCBI Taxonomy" id="2732419"/>
    <lineage>
        <taxon>Eukaryota</taxon>
        <taxon>Fungi</taxon>
        <taxon>Fungi incertae sedis</taxon>
        <taxon>Chytridiomycota</taxon>
        <taxon>Chytridiomycota incertae sedis</taxon>
        <taxon>Chytridiomycetes</taxon>
        <taxon>Rhizophydiales</taxon>
        <taxon>Rhizophydiales incertae sedis</taxon>
        <taxon>Polyrhizophydium</taxon>
    </lineage>
</organism>
<evidence type="ECO:0000256" key="2">
    <source>
        <dbReference type="ARBA" id="ARBA00003949"/>
    </source>
</evidence>
<keyword evidence="6" id="KW-0378">Hydrolase</keyword>
<dbReference type="InterPro" id="IPR006671">
    <property type="entry name" value="Cyclin_N"/>
</dbReference>
<dbReference type="PROSITE" id="PS51747">
    <property type="entry name" value="CYT_DCMP_DEAMINASES_2"/>
    <property type="match status" value="1"/>
</dbReference>
<keyword evidence="13" id="KW-1185">Reference proteome</keyword>
<feature type="compositionally biased region" description="Low complexity" evidence="10">
    <location>
        <begin position="256"/>
        <end position="276"/>
    </location>
</feature>
<proteinExistence type="inferred from homology"/>
<evidence type="ECO:0000256" key="7">
    <source>
        <dbReference type="ARBA" id="ARBA00022833"/>
    </source>
</evidence>
<dbReference type="Pfam" id="PF00134">
    <property type="entry name" value="Cyclin_N"/>
    <property type="match status" value="1"/>
</dbReference>
<comment type="caution">
    <text evidence="12">The sequence shown here is derived from an EMBL/GenBank/DDBJ whole genome shotgun (WGS) entry which is preliminary data.</text>
</comment>
<feature type="region of interest" description="Disordered" evidence="10">
    <location>
        <begin position="256"/>
        <end position="296"/>
    </location>
</feature>
<evidence type="ECO:0000256" key="8">
    <source>
        <dbReference type="ARBA" id="ARBA00032005"/>
    </source>
</evidence>
<dbReference type="EC" id="3.5.4.5" evidence="4"/>
<dbReference type="InterPro" id="IPR006262">
    <property type="entry name" value="Cyt_deam_tetra"/>
</dbReference>
<dbReference type="PANTHER" id="PTHR11644:SF2">
    <property type="entry name" value="CYTIDINE DEAMINASE"/>
    <property type="match status" value="1"/>
</dbReference>
<dbReference type="Gene3D" id="1.10.472.10">
    <property type="entry name" value="Cyclin-like"/>
    <property type="match status" value="2"/>
</dbReference>
<dbReference type="InterPro" id="IPR050202">
    <property type="entry name" value="Cyt/Deoxycyt_deaminase"/>
</dbReference>
<evidence type="ECO:0000256" key="1">
    <source>
        <dbReference type="ARBA" id="ARBA00001947"/>
    </source>
</evidence>
<evidence type="ECO:0000256" key="5">
    <source>
        <dbReference type="ARBA" id="ARBA00022723"/>
    </source>
</evidence>
<dbReference type="SUPFAM" id="SSF53927">
    <property type="entry name" value="Cytidine deaminase-like"/>
    <property type="match status" value="1"/>
</dbReference>
<dbReference type="NCBIfam" id="NF004064">
    <property type="entry name" value="PRK05578.1"/>
    <property type="match status" value="1"/>
</dbReference>
<comment type="catalytic activity">
    <reaction evidence="9">
        <text>cytidine + H2O + H(+) = uridine + NH4(+)</text>
        <dbReference type="Rhea" id="RHEA:16069"/>
        <dbReference type="ChEBI" id="CHEBI:15377"/>
        <dbReference type="ChEBI" id="CHEBI:15378"/>
        <dbReference type="ChEBI" id="CHEBI:16704"/>
        <dbReference type="ChEBI" id="CHEBI:17562"/>
        <dbReference type="ChEBI" id="CHEBI:28938"/>
        <dbReference type="EC" id="3.5.4.5"/>
    </reaction>
</comment>
<comment type="cofactor">
    <cofactor evidence="1">
        <name>Zn(2+)</name>
        <dbReference type="ChEBI" id="CHEBI:29105"/>
    </cofactor>
</comment>